<evidence type="ECO:0000313" key="1">
    <source>
        <dbReference type="EMBL" id="OAY26740.1"/>
    </source>
</evidence>
<proteinExistence type="predicted"/>
<organism evidence="1">
    <name type="scientific">Manihot esculenta</name>
    <name type="common">Cassava</name>
    <name type="synonym">Jatropha manihot</name>
    <dbReference type="NCBI Taxonomy" id="3983"/>
    <lineage>
        <taxon>Eukaryota</taxon>
        <taxon>Viridiplantae</taxon>
        <taxon>Streptophyta</taxon>
        <taxon>Embryophyta</taxon>
        <taxon>Tracheophyta</taxon>
        <taxon>Spermatophyta</taxon>
        <taxon>Magnoliopsida</taxon>
        <taxon>eudicotyledons</taxon>
        <taxon>Gunneridae</taxon>
        <taxon>Pentapetalae</taxon>
        <taxon>rosids</taxon>
        <taxon>fabids</taxon>
        <taxon>Malpighiales</taxon>
        <taxon>Euphorbiaceae</taxon>
        <taxon>Crotonoideae</taxon>
        <taxon>Manihoteae</taxon>
        <taxon>Manihot</taxon>
    </lineage>
</organism>
<protein>
    <submittedName>
        <fullName evidence="1">Uncharacterized protein</fullName>
    </submittedName>
</protein>
<sequence>MHYLLPLLLKDNKLELFGNLKRCCLLVFLSLFLVFLDHQLLQLVRKCLFFLFNKLKFTL</sequence>
<dbReference type="AlphaFoldDB" id="A0A2C9U9J0"/>
<accession>A0A2C9U9J0</accession>
<name>A0A2C9U9J0_MANES</name>
<dbReference type="EMBL" id="CM004402">
    <property type="protein sequence ID" value="OAY26740.1"/>
    <property type="molecule type" value="Genomic_DNA"/>
</dbReference>
<gene>
    <name evidence="1" type="ORF">MANES_16G071000</name>
</gene>
<reference evidence="1" key="1">
    <citation type="submission" date="2016-02" db="EMBL/GenBank/DDBJ databases">
        <title>WGS assembly of Manihot esculenta.</title>
        <authorList>
            <person name="Bredeson J.V."/>
            <person name="Prochnik S.E."/>
            <person name="Lyons J.B."/>
            <person name="Schmutz J."/>
            <person name="Grimwood J."/>
            <person name="Vrebalov J."/>
            <person name="Bart R.S."/>
            <person name="Amuge T."/>
            <person name="Ferguson M.E."/>
            <person name="Green R."/>
            <person name="Putnam N."/>
            <person name="Stites J."/>
            <person name="Rounsley S."/>
            <person name="Rokhsar D.S."/>
        </authorList>
    </citation>
    <scope>NUCLEOTIDE SEQUENCE [LARGE SCALE GENOMIC DNA]</scope>
    <source>
        <tissue evidence="1">Leaf</tissue>
    </source>
</reference>